<reference evidence="1 2" key="1">
    <citation type="submission" date="2019-03" db="EMBL/GenBank/DDBJ databases">
        <title>Genomic Encyclopedia of Type Strains, Phase IV (KMG-IV): sequencing the most valuable type-strain genomes for metagenomic binning, comparative biology and taxonomic classification.</title>
        <authorList>
            <person name="Goeker M."/>
        </authorList>
    </citation>
    <scope>NUCLEOTIDE SEQUENCE [LARGE SCALE GENOMIC DNA]</scope>
    <source>
        <strain evidence="1 2">DSM 102852</strain>
    </source>
</reference>
<gene>
    <name evidence="1" type="ORF">DFR44_11325</name>
</gene>
<proteinExistence type="predicted"/>
<accession>A0A4R6Y761</accession>
<keyword evidence="2" id="KW-1185">Reference proteome</keyword>
<protein>
    <recommendedName>
        <fullName evidence="3">Restriction endonuclease</fullName>
    </recommendedName>
</protein>
<evidence type="ECO:0000313" key="2">
    <source>
        <dbReference type="Proteomes" id="UP000294480"/>
    </source>
</evidence>
<dbReference type="Proteomes" id="UP000294480">
    <property type="component" value="Unassembled WGS sequence"/>
</dbReference>
<dbReference type="RefSeq" id="WP_133620515.1">
    <property type="nucleotide sequence ID" value="NZ_SNZE01000013.1"/>
</dbReference>
<dbReference type="AlphaFoldDB" id="A0A4R6Y761"/>
<comment type="caution">
    <text evidence="1">The sequence shown here is derived from an EMBL/GenBank/DDBJ whole genome shotgun (WGS) entry which is preliminary data.</text>
</comment>
<dbReference type="OrthoDB" id="9182678at2"/>
<name>A0A4R6Y761_9BURK</name>
<organism evidence="1 2">
    <name type="scientific">Hydromonas duriensis</name>
    <dbReference type="NCBI Taxonomy" id="1527608"/>
    <lineage>
        <taxon>Bacteria</taxon>
        <taxon>Pseudomonadati</taxon>
        <taxon>Pseudomonadota</taxon>
        <taxon>Betaproteobacteria</taxon>
        <taxon>Burkholderiales</taxon>
        <taxon>Burkholderiaceae</taxon>
        <taxon>Hydromonas</taxon>
    </lineage>
</organism>
<sequence length="232" mass="27080">MLLQSDLQSDDFKIRMRSAVSFAWQTLSKKIGHEFVKINKEASLQLQYAVLLNQLIPLIQFSNQESYEVELEHSVQLLDTHREIDVLFVGKKCNCSVQRNNAVQCKCDVFKIAIEMKCYREFTTSGNRRGASDIFMKDVYFDWHLLESYIEQGKVNQGVALVMNELENFVNPSNKDAKCWDYDISNDSKITPKKLTTPIGGKEIQFELKKQYSIDWKQVKKFWFLEVEGRIL</sequence>
<evidence type="ECO:0008006" key="3">
    <source>
        <dbReference type="Google" id="ProtNLM"/>
    </source>
</evidence>
<evidence type="ECO:0000313" key="1">
    <source>
        <dbReference type="EMBL" id="TDR31073.1"/>
    </source>
</evidence>
<dbReference type="EMBL" id="SNZE01000013">
    <property type="protein sequence ID" value="TDR31073.1"/>
    <property type="molecule type" value="Genomic_DNA"/>
</dbReference>